<evidence type="ECO:0000313" key="2">
    <source>
        <dbReference type="EMBL" id="KLL12021.1"/>
    </source>
</evidence>
<comment type="caution">
    <text evidence="2">The sequence shown here is derived from an EMBL/GenBank/DDBJ whole genome shotgun (WGS) entry which is preliminary data.</text>
</comment>
<dbReference type="Pfam" id="PF13302">
    <property type="entry name" value="Acetyltransf_3"/>
    <property type="match status" value="1"/>
</dbReference>
<dbReference type="InterPro" id="IPR016181">
    <property type="entry name" value="Acyl_CoA_acyltransferase"/>
</dbReference>
<dbReference type="SUPFAM" id="SSF55729">
    <property type="entry name" value="Acyl-CoA N-acyltransferases (Nat)"/>
    <property type="match status" value="1"/>
</dbReference>
<proteinExistence type="predicted"/>
<sequence length="176" mass="19918">MNTPTLTTDRLVLRPIRRDDLDASTAIWADAEFGRYVGTHDRHSMWHNLAANIGAWELEGAGSWSVVERATGALVGRAGLWYEPGWPGIELVWFIGRPWWGRGYAPEAARASGTWAFANHDVNRLVAIPHRDNQQSIRVAEKLGMTFERYETLHETDSAIYTITRVEWAARTRTGD</sequence>
<evidence type="ECO:0000259" key="1">
    <source>
        <dbReference type="PROSITE" id="PS51186"/>
    </source>
</evidence>
<gene>
    <name evidence="2" type="ORF">FrCorBMG51_07030</name>
</gene>
<dbReference type="PANTHER" id="PTHR43792">
    <property type="entry name" value="GNAT FAMILY, PUTATIVE (AFU_ORTHOLOGUE AFUA_3G00765)-RELATED-RELATED"/>
    <property type="match status" value="1"/>
</dbReference>
<dbReference type="EMBL" id="JWIO01000008">
    <property type="protein sequence ID" value="KLL12021.1"/>
    <property type="molecule type" value="Genomic_DNA"/>
</dbReference>
<keyword evidence="3" id="KW-1185">Reference proteome</keyword>
<accession>A0ABR5F5K8</accession>
<dbReference type="RefSeq" id="WP_047222291.1">
    <property type="nucleotide sequence ID" value="NZ_JWIO01000008.1"/>
</dbReference>
<protein>
    <submittedName>
        <fullName evidence="2">Acetyltransferase</fullName>
    </submittedName>
</protein>
<feature type="domain" description="N-acetyltransferase" evidence="1">
    <location>
        <begin position="11"/>
        <end position="167"/>
    </location>
</feature>
<evidence type="ECO:0000313" key="3">
    <source>
        <dbReference type="Proteomes" id="UP000035425"/>
    </source>
</evidence>
<name>A0ABR5F5K8_9ACTN</name>
<dbReference type="PROSITE" id="PS51186">
    <property type="entry name" value="GNAT"/>
    <property type="match status" value="1"/>
</dbReference>
<dbReference type="Gene3D" id="3.40.630.30">
    <property type="match status" value="1"/>
</dbReference>
<dbReference type="PANTHER" id="PTHR43792:SF1">
    <property type="entry name" value="N-ACETYLTRANSFERASE DOMAIN-CONTAINING PROTEIN"/>
    <property type="match status" value="1"/>
</dbReference>
<reference evidence="2 3" key="1">
    <citation type="submission" date="2014-12" db="EMBL/GenBank/DDBJ databases">
        <title>Frankia sp. BMG5.1 draft genome.</title>
        <authorList>
            <person name="Gtari M."/>
            <person name="Ghodhbane-Gtari F."/>
            <person name="Nouioui I."/>
            <person name="Ktari A."/>
            <person name="Hezbri K."/>
            <person name="Mimouni W."/>
            <person name="Sbissi I."/>
            <person name="Ayari A."/>
            <person name="Yamanaka T."/>
            <person name="Normand P."/>
            <person name="Tisa L.S."/>
            <person name="Boudabous A."/>
        </authorList>
    </citation>
    <scope>NUCLEOTIDE SEQUENCE [LARGE SCALE GENOMIC DNA]</scope>
    <source>
        <strain evidence="2 3">BMG5.1</strain>
    </source>
</reference>
<organism evidence="2 3">
    <name type="scientific">Protofrankia coriariae</name>
    <dbReference type="NCBI Taxonomy" id="1562887"/>
    <lineage>
        <taxon>Bacteria</taxon>
        <taxon>Bacillati</taxon>
        <taxon>Actinomycetota</taxon>
        <taxon>Actinomycetes</taxon>
        <taxon>Frankiales</taxon>
        <taxon>Frankiaceae</taxon>
        <taxon>Protofrankia</taxon>
    </lineage>
</organism>
<dbReference type="Proteomes" id="UP000035425">
    <property type="component" value="Unassembled WGS sequence"/>
</dbReference>
<dbReference type="InterPro" id="IPR000182">
    <property type="entry name" value="GNAT_dom"/>
</dbReference>
<dbReference type="InterPro" id="IPR051531">
    <property type="entry name" value="N-acetyltransferase"/>
</dbReference>